<accession>X6MS20</accession>
<protein>
    <submittedName>
        <fullName evidence="1">Uncharacterized protein</fullName>
    </submittedName>
</protein>
<reference evidence="1 2" key="1">
    <citation type="journal article" date="2013" name="Curr. Biol.">
        <title>The Genome of the Foraminiferan Reticulomyxa filosa.</title>
        <authorList>
            <person name="Glockner G."/>
            <person name="Hulsmann N."/>
            <person name="Schleicher M."/>
            <person name="Noegel A.A."/>
            <person name="Eichinger L."/>
            <person name="Gallinger C."/>
            <person name="Pawlowski J."/>
            <person name="Sierra R."/>
            <person name="Euteneuer U."/>
            <person name="Pillet L."/>
            <person name="Moustafa A."/>
            <person name="Platzer M."/>
            <person name="Groth M."/>
            <person name="Szafranski K."/>
            <person name="Schliwa M."/>
        </authorList>
    </citation>
    <scope>NUCLEOTIDE SEQUENCE [LARGE SCALE GENOMIC DNA]</scope>
</reference>
<evidence type="ECO:0000313" key="1">
    <source>
        <dbReference type="EMBL" id="ETO16451.1"/>
    </source>
</evidence>
<evidence type="ECO:0000313" key="2">
    <source>
        <dbReference type="Proteomes" id="UP000023152"/>
    </source>
</evidence>
<sequence length="208" mass="24442">MCITQELNYNENSKKVKDVPINEDVREYTKSFFRVKKWLQNPVQDCHEFGRWQDEELNEMSTEFMKCKDSSENAKVYKQRIVFQILKLVILKCITCKCSVHKNIIEELEQAKLEECKETPPSEIKALHDIVTRYHELTEEDDIQRLLHECDQLCISQEGVCVSLVEPNDHSKKKQFRIYFFNPDITKLESGSAVVICFGTNKGHSLYK</sequence>
<organism evidence="1 2">
    <name type="scientific">Reticulomyxa filosa</name>
    <dbReference type="NCBI Taxonomy" id="46433"/>
    <lineage>
        <taxon>Eukaryota</taxon>
        <taxon>Sar</taxon>
        <taxon>Rhizaria</taxon>
        <taxon>Retaria</taxon>
        <taxon>Foraminifera</taxon>
        <taxon>Monothalamids</taxon>
        <taxon>Reticulomyxidae</taxon>
        <taxon>Reticulomyxa</taxon>
    </lineage>
</organism>
<proteinExistence type="predicted"/>
<keyword evidence="2" id="KW-1185">Reference proteome</keyword>
<dbReference type="Proteomes" id="UP000023152">
    <property type="component" value="Unassembled WGS sequence"/>
</dbReference>
<name>X6MS20_RETFI</name>
<dbReference type="AlphaFoldDB" id="X6MS20"/>
<comment type="caution">
    <text evidence="1">The sequence shown here is derived from an EMBL/GenBank/DDBJ whole genome shotgun (WGS) entry which is preliminary data.</text>
</comment>
<dbReference type="EMBL" id="ASPP01018235">
    <property type="protein sequence ID" value="ETO16451.1"/>
    <property type="molecule type" value="Genomic_DNA"/>
</dbReference>
<gene>
    <name evidence="1" type="ORF">RFI_20887</name>
</gene>